<dbReference type="InterPro" id="IPR029787">
    <property type="entry name" value="Nucleotide_cyclase"/>
</dbReference>
<dbReference type="PROSITE" id="PS50887">
    <property type="entry name" value="GGDEF"/>
    <property type="match status" value="1"/>
</dbReference>
<dbReference type="CDD" id="cd01949">
    <property type="entry name" value="GGDEF"/>
    <property type="match status" value="1"/>
</dbReference>
<dbReference type="EMBL" id="UOFO01000088">
    <property type="protein sequence ID" value="VAW86222.1"/>
    <property type="molecule type" value="Genomic_DNA"/>
</dbReference>
<accession>A0A3B0ZFF6</accession>
<dbReference type="GO" id="GO:1902201">
    <property type="term" value="P:negative regulation of bacterial-type flagellum-dependent cell motility"/>
    <property type="evidence" value="ECO:0007669"/>
    <property type="project" value="TreeGrafter"/>
</dbReference>
<dbReference type="InterPro" id="IPR050469">
    <property type="entry name" value="Diguanylate_Cyclase"/>
</dbReference>
<name>A0A3B0ZFF6_9ZZZZ</name>
<dbReference type="Gene3D" id="3.30.450.40">
    <property type="match status" value="1"/>
</dbReference>
<dbReference type="SUPFAM" id="SSF55781">
    <property type="entry name" value="GAF domain-like"/>
    <property type="match status" value="1"/>
</dbReference>
<dbReference type="GO" id="GO:0052621">
    <property type="term" value="F:diguanylate cyclase activity"/>
    <property type="evidence" value="ECO:0007669"/>
    <property type="project" value="TreeGrafter"/>
</dbReference>
<dbReference type="InterPro" id="IPR043128">
    <property type="entry name" value="Rev_trsase/Diguanyl_cyclase"/>
</dbReference>
<dbReference type="NCBIfam" id="TIGR00254">
    <property type="entry name" value="GGDEF"/>
    <property type="match status" value="1"/>
</dbReference>
<dbReference type="SMART" id="SM00267">
    <property type="entry name" value="GGDEF"/>
    <property type="match status" value="1"/>
</dbReference>
<dbReference type="GO" id="GO:0005886">
    <property type="term" value="C:plasma membrane"/>
    <property type="evidence" value="ECO:0007669"/>
    <property type="project" value="TreeGrafter"/>
</dbReference>
<dbReference type="FunFam" id="3.30.70.270:FF:000001">
    <property type="entry name" value="Diguanylate cyclase domain protein"/>
    <property type="match status" value="1"/>
</dbReference>
<dbReference type="InterPro" id="IPR029016">
    <property type="entry name" value="GAF-like_dom_sf"/>
</dbReference>
<reference evidence="2" key="1">
    <citation type="submission" date="2018-06" db="EMBL/GenBank/DDBJ databases">
        <authorList>
            <person name="Zhirakovskaya E."/>
        </authorList>
    </citation>
    <scope>NUCLEOTIDE SEQUENCE</scope>
</reference>
<dbReference type="GO" id="GO:0043709">
    <property type="term" value="P:cell adhesion involved in single-species biofilm formation"/>
    <property type="evidence" value="ECO:0007669"/>
    <property type="project" value="TreeGrafter"/>
</dbReference>
<proteinExistence type="predicted"/>
<evidence type="ECO:0000259" key="1">
    <source>
        <dbReference type="PROSITE" id="PS50887"/>
    </source>
</evidence>
<dbReference type="AlphaFoldDB" id="A0A3B0ZFF6"/>
<sequence>MKQGIIKKPNTGVLISENPNQSVILRQKLDEIMSEARRNEIKLRRFERFELHLFSLKSLYDLIKAIVHPDKSSFHWDEVTLTLVDSDYEIRRMLEEEGVCLSDHPDFLFATDMTDFENVYPNSLFPFMGAYRPAKHTAVFPAAGRLKSVVLLPLVRYGKLIGSINIGSYDADRFTKRVRTDFFEHFAAIVAICIENATNIQRLKRQGLTDPLTGVNNRRYFDQRLNEEIGVAKRTQAPLSCLLFDIDFFKNVNDSYGHQVGDEVLREVASLIRDQLRNSDVLSRYGGEEFIALLSRTDSKTAEDIAERVRRSIQEYSFNVANHASLNLTISIGVATYYPANKSQEMSGAKLVADADQCLYQAKHAGRNIVMVAEIANSQTALAG</sequence>
<organism evidence="2">
    <name type="scientific">hydrothermal vent metagenome</name>
    <dbReference type="NCBI Taxonomy" id="652676"/>
    <lineage>
        <taxon>unclassified sequences</taxon>
        <taxon>metagenomes</taxon>
        <taxon>ecological metagenomes</taxon>
    </lineage>
</organism>
<dbReference type="Gene3D" id="3.30.70.270">
    <property type="match status" value="1"/>
</dbReference>
<protein>
    <submittedName>
        <fullName evidence="2">Diguanylate cyclase (GGDEF domain)</fullName>
    </submittedName>
</protein>
<dbReference type="InterPro" id="IPR000160">
    <property type="entry name" value="GGDEF_dom"/>
</dbReference>
<evidence type="ECO:0000313" key="2">
    <source>
        <dbReference type="EMBL" id="VAW86222.1"/>
    </source>
</evidence>
<dbReference type="SUPFAM" id="SSF55073">
    <property type="entry name" value="Nucleotide cyclase"/>
    <property type="match status" value="1"/>
</dbReference>
<dbReference type="Pfam" id="PF04340">
    <property type="entry name" value="DUF484"/>
    <property type="match status" value="1"/>
</dbReference>
<dbReference type="PANTHER" id="PTHR45138:SF9">
    <property type="entry name" value="DIGUANYLATE CYCLASE DGCM-RELATED"/>
    <property type="match status" value="1"/>
</dbReference>
<dbReference type="InterPro" id="IPR007435">
    <property type="entry name" value="DUF484"/>
</dbReference>
<feature type="domain" description="GGDEF" evidence="1">
    <location>
        <begin position="237"/>
        <end position="375"/>
    </location>
</feature>
<dbReference type="PANTHER" id="PTHR45138">
    <property type="entry name" value="REGULATORY COMPONENTS OF SENSORY TRANSDUCTION SYSTEM"/>
    <property type="match status" value="1"/>
</dbReference>
<dbReference type="Pfam" id="PF00990">
    <property type="entry name" value="GGDEF"/>
    <property type="match status" value="1"/>
</dbReference>
<gene>
    <name evidence="2" type="ORF">MNBD_GAMMA16-917</name>
</gene>